<dbReference type="PANTHER" id="PTHR38480:SF1">
    <property type="entry name" value="SLR0254 PROTEIN"/>
    <property type="match status" value="1"/>
</dbReference>
<evidence type="ECO:0000256" key="4">
    <source>
        <dbReference type="ARBA" id="ARBA00023136"/>
    </source>
</evidence>
<dbReference type="PANTHER" id="PTHR38480">
    <property type="entry name" value="SLR0254 PROTEIN"/>
    <property type="match status" value="1"/>
</dbReference>
<dbReference type="Pfam" id="PF06271">
    <property type="entry name" value="RDD"/>
    <property type="match status" value="1"/>
</dbReference>
<name>A0A1E7K0R0_9ACTN</name>
<comment type="subcellular location">
    <subcellularLocation>
        <location evidence="1">Membrane</location>
        <topology evidence="1">Multi-pass membrane protein</topology>
    </subcellularLocation>
</comment>
<feature type="transmembrane region" description="Helical" evidence="6">
    <location>
        <begin position="23"/>
        <end position="48"/>
    </location>
</feature>
<proteinExistence type="predicted"/>
<dbReference type="Proteomes" id="UP000175829">
    <property type="component" value="Unassembled WGS sequence"/>
</dbReference>
<sequence length="315" mass="33039">MSELVTGEAVVLGLRPARLPSRALAVCVDLVIVWVMYLALTLALLVSVDSLDPAALAAVQVGLFVVVLVGLPIAVETLTGGRSVGKIAAGLRVVRDDGGPIRFRHALVRGAVGVVEMQLLFGVVACTASLVSERGRRLGDVFAGTLVVRERGPRPGRTALPHPPRWCAAEFAELDLSRVPDALWLAIRQFLLRAGQLDPAVRHSMAERLADDVIERTGVPVPHGMPAISYLAGVAAERREREARRSSGSPGIPSPPSSGMPPSRSSESQPSPQPQPSSSTAAPPASRPASERESSARGSGEDGPPTPRTGFVPPS</sequence>
<evidence type="ECO:0000256" key="1">
    <source>
        <dbReference type="ARBA" id="ARBA00004141"/>
    </source>
</evidence>
<keyword evidence="3 6" id="KW-1133">Transmembrane helix</keyword>
<feature type="transmembrane region" description="Helical" evidence="6">
    <location>
        <begin position="54"/>
        <end position="75"/>
    </location>
</feature>
<evidence type="ECO:0000256" key="3">
    <source>
        <dbReference type="ARBA" id="ARBA00022989"/>
    </source>
</evidence>
<feature type="domain" description="RDD" evidence="7">
    <location>
        <begin position="17"/>
        <end position="144"/>
    </location>
</feature>
<evidence type="ECO:0000256" key="5">
    <source>
        <dbReference type="SAM" id="MobiDB-lite"/>
    </source>
</evidence>
<comment type="caution">
    <text evidence="8">The sequence shown here is derived from an EMBL/GenBank/DDBJ whole genome shotgun (WGS) entry which is preliminary data.</text>
</comment>
<evidence type="ECO:0000313" key="8">
    <source>
        <dbReference type="EMBL" id="OEU97490.1"/>
    </source>
</evidence>
<dbReference type="GO" id="GO:0016020">
    <property type="term" value="C:membrane"/>
    <property type="evidence" value="ECO:0007669"/>
    <property type="project" value="UniProtKB-SubCell"/>
</dbReference>
<feature type="compositionally biased region" description="Basic and acidic residues" evidence="5">
    <location>
        <begin position="236"/>
        <end position="245"/>
    </location>
</feature>
<evidence type="ECO:0000259" key="7">
    <source>
        <dbReference type="Pfam" id="PF06271"/>
    </source>
</evidence>
<feature type="region of interest" description="Disordered" evidence="5">
    <location>
        <begin position="236"/>
        <end position="315"/>
    </location>
</feature>
<accession>A0A1E7K0R0</accession>
<dbReference type="AlphaFoldDB" id="A0A1E7K0R0"/>
<evidence type="ECO:0000256" key="6">
    <source>
        <dbReference type="SAM" id="Phobius"/>
    </source>
</evidence>
<evidence type="ECO:0000256" key="2">
    <source>
        <dbReference type="ARBA" id="ARBA00022692"/>
    </source>
</evidence>
<keyword evidence="2 6" id="KW-0812">Transmembrane</keyword>
<dbReference type="PATRIC" id="fig|943816.4.peg.550"/>
<reference evidence="8 9" key="1">
    <citation type="journal article" date="2016" name="Front. Microbiol.">
        <title>Comparative Genomics Analysis of Streptomyces Species Reveals Their Adaptation to the Marine Environment and Their Diversity at the Genomic Level.</title>
        <authorList>
            <person name="Tian X."/>
            <person name="Zhang Z."/>
            <person name="Yang T."/>
            <person name="Chen M."/>
            <person name="Li J."/>
            <person name="Chen F."/>
            <person name="Yang J."/>
            <person name="Li W."/>
            <person name="Zhang B."/>
            <person name="Zhang Z."/>
            <person name="Wu J."/>
            <person name="Zhang C."/>
            <person name="Long L."/>
            <person name="Xiao J."/>
        </authorList>
    </citation>
    <scope>NUCLEOTIDE SEQUENCE [LARGE SCALE GENOMIC DNA]</scope>
    <source>
        <strain evidence="8 9">SCSIO M10379</strain>
    </source>
</reference>
<protein>
    <recommendedName>
        <fullName evidence="7">RDD domain-containing protein</fullName>
    </recommendedName>
</protein>
<dbReference type="InterPro" id="IPR010432">
    <property type="entry name" value="RDD"/>
</dbReference>
<dbReference type="EMBL" id="LJGV01000022">
    <property type="protein sequence ID" value="OEU97490.1"/>
    <property type="molecule type" value="Genomic_DNA"/>
</dbReference>
<evidence type="ECO:0000313" key="9">
    <source>
        <dbReference type="Proteomes" id="UP000175829"/>
    </source>
</evidence>
<keyword evidence="4 6" id="KW-0472">Membrane</keyword>
<dbReference type="RefSeq" id="WP_069991036.1">
    <property type="nucleotide sequence ID" value="NZ_LJGV01000022.1"/>
</dbReference>
<gene>
    <name evidence="8" type="ORF">AN217_05975</name>
</gene>
<feature type="compositionally biased region" description="Low complexity" evidence="5">
    <location>
        <begin position="260"/>
        <end position="288"/>
    </location>
</feature>
<organism evidence="8 9">
    <name type="scientific">Streptomyces qinglanensis</name>
    <dbReference type="NCBI Taxonomy" id="943816"/>
    <lineage>
        <taxon>Bacteria</taxon>
        <taxon>Bacillati</taxon>
        <taxon>Actinomycetota</taxon>
        <taxon>Actinomycetes</taxon>
        <taxon>Kitasatosporales</taxon>
        <taxon>Streptomycetaceae</taxon>
        <taxon>Streptomyces</taxon>
    </lineage>
</organism>